<proteinExistence type="predicted"/>
<dbReference type="GO" id="GO:0004519">
    <property type="term" value="F:endonuclease activity"/>
    <property type="evidence" value="ECO:0007669"/>
    <property type="project" value="UniProtKB-KW"/>
</dbReference>
<name>A0A7X2TGF0_9FIRM</name>
<protein>
    <submittedName>
        <fullName evidence="3">Endonuclease</fullName>
    </submittedName>
</protein>
<evidence type="ECO:0000313" key="4">
    <source>
        <dbReference type="Proteomes" id="UP000461880"/>
    </source>
</evidence>
<dbReference type="InterPro" id="IPR051916">
    <property type="entry name" value="GPI-anchor_lipid_remodeler"/>
</dbReference>
<evidence type="ECO:0000259" key="2">
    <source>
        <dbReference type="Pfam" id="PF03372"/>
    </source>
</evidence>
<dbReference type="GO" id="GO:0006506">
    <property type="term" value="P:GPI anchor biosynthetic process"/>
    <property type="evidence" value="ECO:0007669"/>
    <property type="project" value="TreeGrafter"/>
</dbReference>
<feature type="domain" description="Endonuclease/exonuclease/phosphatase" evidence="2">
    <location>
        <begin position="68"/>
        <end position="281"/>
    </location>
</feature>
<keyword evidence="4" id="KW-1185">Reference proteome</keyword>
<dbReference type="GO" id="GO:0016020">
    <property type="term" value="C:membrane"/>
    <property type="evidence" value="ECO:0007669"/>
    <property type="project" value="GOC"/>
</dbReference>
<keyword evidence="1" id="KW-0472">Membrane</keyword>
<evidence type="ECO:0000313" key="3">
    <source>
        <dbReference type="EMBL" id="MSS59120.1"/>
    </source>
</evidence>
<dbReference type="InterPro" id="IPR005135">
    <property type="entry name" value="Endo/exonuclease/phosphatase"/>
</dbReference>
<keyword evidence="1" id="KW-0812">Transmembrane</keyword>
<dbReference type="PROSITE" id="PS51257">
    <property type="entry name" value="PROKAR_LIPOPROTEIN"/>
    <property type="match status" value="1"/>
</dbReference>
<dbReference type="PANTHER" id="PTHR14859">
    <property type="entry name" value="CALCOFLUOR WHITE HYPERSENSITIVE PROTEIN PRECURSOR"/>
    <property type="match status" value="1"/>
</dbReference>
<evidence type="ECO:0000256" key="1">
    <source>
        <dbReference type="SAM" id="Phobius"/>
    </source>
</evidence>
<dbReference type="Proteomes" id="UP000461880">
    <property type="component" value="Unassembled WGS sequence"/>
</dbReference>
<keyword evidence="3" id="KW-0378">Hydrolase</keyword>
<dbReference type="Pfam" id="PF03372">
    <property type="entry name" value="Exo_endo_phos"/>
    <property type="match status" value="1"/>
</dbReference>
<sequence>MEKDHMNKKHQIGVLRLLGRIVLVLVLIIACLFAWLTIAEYQPEAQETLETAGEASQSIEAGSTLRVVTWNCGYGALGSNADFFMDGGTSVFPSDKERVQENLEGIADTLKNLDADFMILQEVDRNSARSYSINEEEYLREQLGNPISDFAYNYKVPFIPYPIPPMGKVESGILSMSASEITSAVRHQLPVPFSWPERLGNLKRCAVVNTIPISGSTHSLVLVNLHLEAYDDGEGKAAQTAMLKEILEEQYEAGNYVIAGGDFNQTFSSADLSAYPLKEGMWKPGIIEASDFDEGWQLCMDPSVPTCRSLDKALDGADVNEFQFYVIDGFIVSPNVTVHACHTEDAGFKNTDHNPVILDFTLN</sequence>
<gene>
    <name evidence="3" type="ORF">FYJ51_09425</name>
</gene>
<keyword evidence="3" id="KW-0255">Endonuclease</keyword>
<dbReference type="EMBL" id="VUMN01000023">
    <property type="protein sequence ID" value="MSS59120.1"/>
    <property type="molecule type" value="Genomic_DNA"/>
</dbReference>
<keyword evidence="1" id="KW-1133">Transmembrane helix</keyword>
<dbReference type="Gene3D" id="3.60.10.10">
    <property type="entry name" value="Endonuclease/exonuclease/phosphatase"/>
    <property type="match status" value="1"/>
</dbReference>
<accession>A0A7X2TGF0</accession>
<comment type="caution">
    <text evidence="3">The sequence shown here is derived from an EMBL/GenBank/DDBJ whole genome shotgun (WGS) entry which is preliminary data.</text>
</comment>
<dbReference type="InterPro" id="IPR036691">
    <property type="entry name" value="Endo/exonu/phosph_ase_sf"/>
</dbReference>
<dbReference type="RefSeq" id="WP_154505255.1">
    <property type="nucleotide sequence ID" value="NZ_VUMN01000023.1"/>
</dbReference>
<keyword evidence="3" id="KW-0540">Nuclease</keyword>
<feature type="transmembrane region" description="Helical" evidence="1">
    <location>
        <begin position="21"/>
        <end position="38"/>
    </location>
</feature>
<dbReference type="PANTHER" id="PTHR14859:SF1">
    <property type="entry name" value="PGAP2-INTERACTING PROTEIN"/>
    <property type="match status" value="1"/>
</dbReference>
<reference evidence="3 4" key="1">
    <citation type="submission" date="2019-08" db="EMBL/GenBank/DDBJ databases">
        <title>In-depth cultivation of the pig gut microbiome towards novel bacterial diversity and tailored functional studies.</title>
        <authorList>
            <person name="Wylensek D."/>
            <person name="Hitch T.C.A."/>
            <person name="Clavel T."/>
        </authorList>
    </citation>
    <scope>NUCLEOTIDE SEQUENCE [LARGE SCALE GENOMIC DNA]</scope>
    <source>
        <strain evidence="3 4">Oil+RF-744-GAM-WT-6</strain>
    </source>
</reference>
<dbReference type="AlphaFoldDB" id="A0A7X2TGF0"/>
<dbReference type="SUPFAM" id="SSF56219">
    <property type="entry name" value="DNase I-like"/>
    <property type="match status" value="1"/>
</dbReference>
<organism evidence="3 4">
    <name type="scientific">Stecheria intestinalis</name>
    <dbReference type="NCBI Taxonomy" id="2606630"/>
    <lineage>
        <taxon>Bacteria</taxon>
        <taxon>Bacillati</taxon>
        <taxon>Bacillota</taxon>
        <taxon>Erysipelotrichia</taxon>
        <taxon>Erysipelotrichales</taxon>
        <taxon>Erysipelotrichaceae</taxon>
        <taxon>Stecheria</taxon>
    </lineage>
</organism>